<proteinExistence type="predicted"/>
<name>A0ABS4EE22_9FIRM</name>
<evidence type="ECO:0000313" key="1">
    <source>
        <dbReference type="EMBL" id="MBP1856172.1"/>
    </source>
</evidence>
<organism evidence="1 2">
    <name type="scientific">Metaclostridioides mangenotii</name>
    <dbReference type="NCBI Taxonomy" id="1540"/>
    <lineage>
        <taxon>Bacteria</taxon>
        <taxon>Bacillati</taxon>
        <taxon>Bacillota</taxon>
        <taxon>Clostridia</taxon>
        <taxon>Peptostreptococcales</taxon>
        <taxon>Peptostreptococcaceae</taxon>
        <taxon>Metaclostridioides</taxon>
    </lineage>
</organism>
<reference evidence="1 2" key="1">
    <citation type="submission" date="2021-03" db="EMBL/GenBank/DDBJ databases">
        <title>Genomic Encyclopedia of Type Strains, Phase IV (KMG-IV): sequencing the most valuable type-strain genomes for metagenomic binning, comparative biology and taxonomic classification.</title>
        <authorList>
            <person name="Goeker M."/>
        </authorList>
    </citation>
    <scope>NUCLEOTIDE SEQUENCE [LARGE SCALE GENOMIC DNA]</scope>
    <source>
        <strain evidence="1 2">DSM 1289</strain>
    </source>
</reference>
<dbReference type="RefSeq" id="WP_209457515.1">
    <property type="nucleotide sequence ID" value="NZ_BAAACS010000017.1"/>
</dbReference>
<accession>A0ABS4EE22</accession>
<dbReference type="Proteomes" id="UP000767291">
    <property type="component" value="Unassembled WGS sequence"/>
</dbReference>
<comment type="caution">
    <text evidence="1">The sequence shown here is derived from an EMBL/GenBank/DDBJ whole genome shotgun (WGS) entry which is preliminary data.</text>
</comment>
<keyword evidence="2" id="KW-1185">Reference proteome</keyword>
<dbReference type="EMBL" id="JAGGJX010000007">
    <property type="protein sequence ID" value="MBP1856172.1"/>
    <property type="molecule type" value="Genomic_DNA"/>
</dbReference>
<sequence length="59" mass="6475">MMNLISEDKLYIGAVALTGEEIAVYPWSIKEIESKGKYNVAIGTAEGNEEITVYPRGVI</sequence>
<evidence type="ECO:0000313" key="2">
    <source>
        <dbReference type="Proteomes" id="UP000767291"/>
    </source>
</evidence>
<gene>
    <name evidence="1" type="ORF">J2Z43_002620</name>
</gene>
<protein>
    <submittedName>
        <fullName evidence="1">P2-related tail formation protein</fullName>
    </submittedName>
</protein>